<feature type="compositionally biased region" description="Low complexity" evidence="1">
    <location>
        <begin position="115"/>
        <end position="143"/>
    </location>
</feature>
<dbReference type="AlphaFoldDB" id="A0A183AN58"/>
<evidence type="ECO:0000256" key="1">
    <source>
        <dbReference type="SAM" id="MobiDB-lite"/>
    </source>
</evidence>
<evidence type="ECO:0000313" key="3">
    <source>
        <dbReference type="EMBL" id="VDP83425.1"/>
    </source>
</evidence>
<feature type="chain" id="PRO_5043138159" evidence="2">
    <location>
        <begin position="21"/>
        <end position="243"/>
    </location>
</feature>
<keyword evidence="4" id="KW-1185">Reference proteome</keyword>
<evidence type="ECO:0000256" key="2">
    <source>
        <dbReference type="SAM" id="SignalP"/>
    </source>
</evidence>
<reference evidence="3 4" key="2">
    <citation type="submission" date="2018-11" db="EMBL/GenBank/DDBJ databases">
        <authorList>
            <consortium name="Pathogen Informatics"/>
        </authorList>
    </citation>
    <scope>NUCLEOTIDE SEQUENCE [LARGE SCALE GENOMIC DNA]</scope>
    <source>
        <strain evidence="3 4">Egypt</strain>
    </source>
</reference>
<organism evidence="5">
    <name type="scientific">Echinostoma caproni</name>
    <dbReference type="NCBI Taxonomy" id="27848"/>
    <lineage>
        <taxon>Eukaryota</taxon>
        <taxon>Metazoa</taxon>
        <taxon>Spiralia</taxon>
        <taxon>Lophotrochozoa</taxon>
        <taxon>Platyhelminthes</taxon>
        <taxon>Trematoda</taxon>
        <taxon>Digenea</taxon>
        <taxon>Plagiorchiida</taxon>
        <taxon>Echinostomata</taxon>
        <taxon>Echinostomatoidea</taxon>
        <taxon>Echinostomatidae</taxon>
        <taxon>Echinostoma</taxon>
    </lineage>
</organism>
<protein>
    <submittedName>
        <fullName evidence="5">Tetratricopeptide repeat protein</fullName>
    </submittedName>
</protein>
<feature type="compositionally biased region" description="Polar residues" evidence="1">
    <location>
        <begin position="168"/>
        <end position="178"/>
    </location>
</feature>
<accession>A0A183AN58</accession>
<evidence type="ECO:0000313" key="5">
    <source>
        <dbReference type="WBParaSite" id="ECPE_0000841901-mRNA-1"/>
    </source>
</evidence>
<proteinExistence type="predicted"/>
<feature type="signal peptide" evidence="2">
    <location>
        <begin position="1"/>
        <end position="20"/>
    </location>
</feature>
<gene>
    <name evidence="3" type="ORF">ECPE_LOCUS8393</name>
</gene>
<sequence length="243" mass="25494">MKSNIVRILLITVCVNGIVGKSPVVGENYFTLPTKDAQSCKEVVASNEVQKVTVLGSGTGCQYRVISDSGQAVKVYVNTTSGTKCVKVSSEGKYETLCPSGATNQFSSSSPIEVSADSDTTTSEAPTTAAPDAATEPNTTPADSPNPKPPGDNDQNDQSRDPQKPAAGSQQNQASGTDVQPDEQGESNHQGKKSNEDAVALIPALVRKARANSQTDGSNDVILYYILGEYQRAATALYMSLVS</sequence>
<evidence type="ECO:0000313" key="4">
    <source>
        <dbReference type="Proteomes" id="UP000272942"/>
    </source>
</evidence>
<keyword evidence="2" id="KW-0732">Signal</keyword>
<name>A0A183AN58_9TREM</name>
<dbReference type="Proteomes" id="UP000272942">
    <property type="component" value="Unassembled WGS sequence"/>
</dbReference>
<dbReference type="WBParaSite" id="ECPE_0000841901-mRNA-1">
    <property type="protein sequence ID" value="ECPE_0000841901-mRNA-1"/>
    <property type="gene ID" value="ECPE_0000841901"/>
</dbReference>
<reference evidence="5" key="1">
    <citation type="submission" date="2016-06" db="UniProtKB">
        <authorList>
            <consortium name="WormBaseParasite"/>
        </authorList>
    </citation>
    <scope>IDENTIFICATION</scope>
</reference>
<feature type="region of interest" description="Disordered" evidence="1">
    <location>
        <begin position="100"/>
        <end position="196"/>
    </location>
</feature>
<dbReference type="EMBL" id="UZAN01045918">
    <property type="protein sequence ID" value="VDP83425.1"/>
    <property type="molecule type" value="Genomic_DNA"/>
</dbReference>
<feature type="compositionally biased region" description="Polar residues" evidence="1">
    <location>
        <begin position="101"/>
        <end position="112"/>
    </location>
</feature>